<reference evidence="2" key="1">
    <citation type="submission" date="2022-11" db="EMBL/GenBank/DDBJ databases">
        <title>Centuries of genome instability and evolution in soft-shell clam transmissible cancer (bioRxiv).</title>
        <authorList>
            <person name="Hart S.F.M."/>
            <person name="Yonemitsu M.A."/>
            <person name="Giersch R.M."/>
            <person name="Beal B.F."/>
            <person name="Arriagada G."/>
            <person name="Davis B.W."/>
            <person name="Ostrander E.A."/>
            <person name="Goff S.P."/>
            <person name="Metzger M.J."/>
        </authorList>
    </citation>
    <scope>NUCLEOTIDE SEQUENCE</scope>
    <source>
        <strain evidence="2">MELC-2E11</strain>
        <tissue evidence="2">Siphon/mantle</tissue>
    </source>
</reference>
<dbReference type="Gene3D" id="1.25.40.10">
    <property type="entry name" value="Tetratricopeptide repeat domain"/>
    <property type="match status" value="1"/>
</dbReference>
<evidence type="ECO:0000313" key="3">
    <source>
        <dbReference type="Proteomes" id="UP001164746"/>
    </source>
</evidence>
<dbReference type="PANTHER" id="PTHR16797">
    <property type="entry name" value="FACTOR VIII-ASSOCIATED GENE 1"/>
    <property type="match status" value="1"/>
</dbReference>
<dbReference type="InterPro" id="IPR011990">
    <property type="entry name" value="TPR-like_helical_dom_sf"/>
</dbReference>
<dbReference type="EMBL" id="CP111013">
    <property type="protein sequence ID" value="WAQ96500.1"/>
    <property type="molecule type" value="Genomic_DNA"/>
</dbReference>
<proteinExistence type="predicted"/>
<evidence type="ECO:0000256" key="1">
    <source>
        <dbReference type="SAM" id="MobiDB-lite"/>
    </source>
</evidence>
<dbReference type="PANTHER" id="PTHR16797:SF4">
    <property type="entry name" value="40-KDA HUNTINGTIN-ASSOCIATED PROTEIN"/>
    <property type="match status" value="1"/>
</dbReference>
<sequence length="404" mass="44783">MFAEQTADILFRQECEPVKESLQIGLRYVEEILQEVCTCMFRCVPVRGGAYLFVEVCTCMNRCVPVRGGAYLFVEVCTCMNREVSVIPPDVECMVGEDTLQILHETLYVPFQHFLPQHGTLLLSATRISHLTCGPSYLYYKYGNCQSVERLKANFKLLLTQRMEKDADILGKYRSISNKLKKCEHTLVNVAGEGQALLEAARNFVHAELDNVGLRCPSFHEHLTAAINCYCHAVRVHIENKNSPLAAALCLELGSVLQKVNKPGEAMVHYQRAADLQSQSPLDCLVSLGHVASCKIQSRDYDGALGVFTEMAYLAQESGGSGTTGQPIGAYCDIIVQCEITRVLLLMLLQPSPQRIRPEHAQTLEKYAWETNEENTPNGVSISGHRGSLPAAGRPMATPLGRTE</sequence>
<evidence type="ECO:0000313" key="2">
    <source>
        <dbReference type="EMBL" id="WAQ96500.1"/>
    </source>
</evidence>
<accession>A0ABY7DNC0</accession>
<dbReference type="InterPro" id="IPR039494">
    <property type="entry name" value="F8A"/>
</dbReference>
<feature type="region of interest" description="Disordered" evidence="1">
    <location>
        <begin position="372"/>
        <end position="404"/>
    </location>
</feature>
<dbReference type="SUPFAM" id="SSF48452">
    <property type="entry name" value="TPR-like"/>
    <property type="match status" value="1"/>
</dbReference>
<protein>
    <submittedName>
        <fullName evidence="2">HAP40-like protein</fullName>
    </submittedName>
</protein>
<organism evidence="2 3">
    <name type="scientific">Mya arenaria</name>
    <name type="common">Soft-shell clam</name>
    <dbReference type="NCBI Taxonomy" id="6604"/>
    <lineage>
        <taxon>Eukaryota</taxon>
        <taxon>Metazoa</taxon>
        <taxon>Spiralia</taxon>
        <taxon>Lophotrochozoa</taxon>
        <taxon>Mollusca</taxon>
        <taxon>Bivalvia</taxon>
        <taxon>Autobranchia</taxon>
        <taxon>Heteroconchia</taxon>
        <taxon>Euheterodonta</taxon>
        <taxon>Imparidentia</taxon>
        <taxon>Neoheterodontei</taxon>
        <taxon>Myida</taxon>
        <taxon>Myoidea</taxon>
        <taxon>Myidae</taxon>
        <taxon>Mya</taxon>
    </lineage>
</organism>
<keyword evidence="3" id="KW-1185">Reference proteome</keyword>
<dbReference type="Proteomes" id="UP001164746">
    <property type="component" value="Chromosome 2"/>
</dbReference>
<name>A0ABY7DNC0_MYAAR</name>
<gene>
    <name evidence="2" type="ORF">MAR_029190</name>
</gene>